<feature type="transmembrane region" description="Helical" evidence="5">
    <location>
        <begin position="139"/>
        <end position="161"/>
    </location>
</feature>
<protein>
    <recommendedName>
        <fullName evidence="8">Sodium-dependent glucose transporter 1</fullName>
    </recommendedName>
</protein>
<dbReference type="Proteomes" id="UP000678499">
    <property type="component" value="Unassembled WGS sequence"/>
</dbReference>
<organism evidence="6">
    <name type="scientific">Notodromas monacha</name>
    <dbReference type="NCBI Taxonomy" id="399045"/>
    <lineage>
        <taxon>Eukaryota</taxon>
        <taxon>Metazoa</taxon>
        <taxon>Ecdysozoa</taxon>
        <taxon>Arthropoda</taxon>
        <taxon>Crustacea</taxon>
        <taxon>Oligostraca</taxon>
        <taxon>Ostracoda</taxon>
        <taxon>Podocopa</taxon>
        <taxon>Podocopida</taxon>
        <taxon>Cypridocopina</taxon>
        <taxon>Cypridoidea</taxon>
        <taxon>Cyprididae</taxon>
        <taxon>Notodromas</taxon>
    </lineage>
</organism>
<dbReference type="OrthoDB" id="6365769at2759"/>
<keyword evidence="3 5" id="KW-0472">Membrane</keyword>
<dbReference type="EMBL" id="OA882977">
    <property type="protein sequence ID" value="CAD7277549.1"/>
    <property type="molecule type" value="Genomic_DNA"/>
</dbReference>
<dbReference type="PANTHER" id="PTHR23121:SF9">
    <property type="entry name" value="SODIUM-DEPENDENT GLUCOSE TRANSPORTER 1"/>
    <property type="match status" value="1"/>
</dbReference>
<name>A0A7R9BM17_9CRUS</name>
<keyword evidence="1 5" id="KW-0812">Transmembrane</keyword>
<sequence>MMSNAGSASRDKVAQQEEEEAEGGGGDENLMEESTMAMLPSEKPTVTFRMSEDQQMSVEDQQSTVTSSATRWERFKFGYYTAILYLSFIGLDAEVGGKVAIIFDHGHRLEIYGAVNILGGISICVAPLMFNFWGFCFVIFLSGLFTGVMDAGGNVMLLSLWEGGSAPYMQALHFFFGLGAFLTPLISEPFLSPDVNREQLLHNETVSFLLDNGTVSKVDAHVDRDEVAAMIRIPYLMVMVWMVLVGLCFWHLALVHRCSGVMSPFERRTSGSAAAAAAAAEDDGEGEGGQQKTRQAPKVARALRWFTIFAMSMFFFFYVGMEVAYGQLVFTFAVTSGASLKKPEAAFLNSAYWGTYTATRLISIFVAVCVPPMVMMWVDFGVVTLAAAILLAGAETPAGLWVGSALLGIGMASIFPTGIMWYESHVMVSSKIASVFLIGSAAGEMTVPYLSSVLMPLNPMYLVYLVCTVDACCIIVFVMVTVALTRRRN</sequence>
<dbReference type="EMBL" id="CAJPEX010000940">
    <property type="protein sequence ID" value="CAG0917701.1"/>
    <property type="molecule type" value="Genomic_DNA"/>
</dbReference>
<evidence type="ECO:0000256" key="4">
    <source>
        <dbReference type="SAM" id="MobiDB-lite"/>
    </source>
</evidence>
<evidence type="ECO:0000313" key="6">
    <source>
        <dbReference type="EMBL" id="CAD7277549.1"/>
    </source>
</evidence>
<feature type="transmembrane region" description="Helical" evidence="5">
    <location>
        <begin position="377"/>
        <end position="394"/>
    </location>
</feature>
<keyword evidence="7" id="KW-1185">Reference proteome</keyword>
<feature type="transmembrane region" description="Helical" evidence="5">
    <location>
        <begin position="434"/>
        <end position="455"/>
    </location>
</feature>
<evidence type="ECO:0000256" key="3">
    <source>
        <dbReference type="ARBA" id="ARBA00023136"/>
    </source>
</evidence>
<gene>
    <name evidence="6" type="ORF">NMOB1V02_LOCUS5279</name>
</gene>
<feature type="region of interest" description="Disordered" evidence="4">
    <location>
        <begin position="1"/>
        <end position="31"/>
    </location>
</feature>
<evidence type="ECO:0008006" key="8">
    <source>
        <dbReference type="Google" id="ProtNLM"/>
    </source>
</evidence>
<evidence type="ECO:0000256" key="1">
    <source>
        <dbReference type="ARBA" id="ARBA00022692"/>
    </source>
</evidence>
<dbReference type="SUPFAM" id="SSF103473">
    <property type="entry name" value="MFS general substrate transporter"/>
    <property type="match status" value="1"/>
</dbReference>
<keyword evidence="2 5" id="KW-1133">Transmembrane helix</keyword>
<evidence type="ECO:0000256" key="5">
    <source>
        <dbReference type="SAM" id="Phobius"/>
    </source>
</evidence>
<dbReference type="InterPro" id="IPR036259">
    <property type="entry name" value="MFS_trans_sf"/>
</dbReference>
<evidence type="ECO:0000256" key="2">
    <source>
        <dbReference type="ARBA" id="ARBA00022989"/>
    </source>
</evidence>
<feature type="transmembrane region" description="Helical" evidence="5">
    <location>
        <begin position="109"/>
        <end position="133"/>
    </location>
</feature>
<feature type="transmembrane region" description="Helical" evidence="5">
    <location>
        <begin position="302"/>
        <end position="321"/>
    </location>
</feature>
<feature type="transmembrane region" description="Helical" evidence="5">
    <location>
        <begin position="400"/>
        <end position="422"/>
    </location>
</feature>
<dbReference type="Gene3D" id="1.20.1250.20">
    <property type="entry name" value="MFS general substrate transporter like domains"/>
    <property type="match status" value="1"/>
</dbReference>
<proteinExistence type="predicted"/>
<reference evidence="6" key="1">
    <citation type="submission" date="2020-11" db="EMBL/GenBank/DDBJ databases">
        <authorList>
            <person name="Tran Van P."/>
        </authorList>
    </citation>
    <scope>NUCLEOTIDE SEQUENCE</scope>
</reference>
<feature type="transmembrane region" description="Helical" evidence="5">
    <location>
        <begin position="77"/>
        <end position="97"/>
    </location>
</feature>
<evidence type="ECO:0000313" key="7">
    <source>
        <dbReference type="Proteomes" id="UP000678499"/>
    </source>
</evidence>
<feature type="transmembrane region" description="Helical" evidence="5">
    <location>
        <begin position="233"/>
        <end position="255"/>
    </location>
</feature>
<accession>A0A7R9BM17</accession>
<feature type="transmembrane region" description="Helical" evidence="5">
    <location>
        <begin position="461"/>
        <end position="484"/>
    </location>
</feature>
<dbReference type="AlphaFoldDB" id="A0A7R9BM17"/>
<dbReference type="PANTHER" id="PTHR23121">
    <property type="entry name" value="SODIUM-DEPENDENT GLUCOSE TRANSPORTER 1"/>
    <property type="match status" value="1"/>
</dbReference>